<reference evidence="3 4" key="1">
    <citation type="submission" date="2017-12" db="EMBL/GenBank/DDBJ databases">
        <title>Sequencing, de novo assembly and annotation of complete genome of a new Thraustochytrid species, strain FCC1311.</title>
        <authorList>
            <person name="Sedici K."/>
            <person name="Godart F."/>
            <person name="Aiese Cigliano R."/>
            <person name="Sanseverino W."/>
            <person name="Barakat M."/>
            <person name="Ortet P."/>
            <person name="Marechal E."/>
            <person name="Cagnac O."/>
            <person name="Amato A."/>
        </authorList>
    </citation>
    <scope>NUCLEOTIDE SEQUENCE [LARGE SCALE GENOMIC DNA]</scope>
</reference>
<feature type="compositionally biased region" description="Acidic residues" evidence="1">
    <location>
        <begin position="540"/>
        <end position="570"/>
    </location>
</feature>
<dbReference type="CDD" id="cd00198">
    <property type="entry name" value="vWFA"/>
    <property type="match status" value="1"/>
</dbReference>
<dbReference type="AlphaFoldDB" id="A0A2R5GJ41"/>
<organism evidence="3 4">
    <name type="scientific">Hondaea fermentalgiana</name>
    <dbReference type="NCBI Taxonomy" id="2315210"/>
    <lineage>
        <taxon>Eukaryota</taxon>
        <taxon>Sar</taxon>
        <taxon>Stramenopiles</taxon>
        <taxon>Bigyra</taxon>
        <taxon>Labyrinthulomycetes</taxon>
        <taxon>Thraustochytrida</taxon>
        <taxon>Thraustochytriidae</taxon>
        <taxon>Hondaea</taxon>
    </lineage>
</organism>
<dbReference type="Gene3D" id="3.40.50.410">
    <property type="entry name" value="von Willebrand factor, type A domain"/>
    <property type="match status" value="1"/>
</dbReference>
<dbReference type="InParanoid" id="A0A2R5GJ41"/>
<proteinExistence type="predicted"/>
<gene>
    <name evidence="3" type="ORF">FCC1311_068552</name>
</gene>
<evidence type="ECO:0000256" key="1">
    <source>
        <dbReference type="SAM" id="MobiDB-lite"/>
    </source>
</evidence>
<dbReference type="Proteomes" id="UP000241890">
    <property type="component" value="Unassembled WGS sequence"/>
</dbReference>
<accession>A0A2R5GJ41</accession>
<comment type="caution">
    <text evidence="3">The sequence shown here is derived from an EMBL/GenBank/DDBJ whole genome shotgun (WGS) entry which is preliminary data.</text>
</comment>
<protein>
    <recommendedName>
        <fullName evidence="2">VWFA domain-containing protein</fullName>
    </recommendedName>
</protein>
<evidence type="ECO:0000313" key="4">
    <source>
        <dbReference type="Proteomes" id="UP000241890"/>
    </source>
</evidence>
<feature type="domain" description="VWFA" evidence="2">
    <location>
        <begin position="47"/>
        <end position="267"/>
    </location>
</feature>
<keyword evidence="4" id="KW-1185">Reference proteome</keyword>
<name>A0A2R5GJ41_9STRA</name>
<dbReference type="InterPro" id="IPR002035">
    <property type="entry name" value="VWF_A"/>
</dbReference>
<evidence type="ECO:0000313" key="3">
    <source>
        <dbReference type="EMBL" id="GBG30635.1"/>
    </source>
</evidence>
<dbReference type="PROSITE" id="PS50234">
    <property type="entry name" value="VWFA"/>
    <property type="match status" value="1"/>
</dbReference>
<sequence length="578" mass="64368">MPSSGEHREAGILVQAGHELVTTEEEELRLLGTVESPTGTGECKRAVVLVLLDTSRSMSDLDEEIRETFHLENRISVMRGLLANVVEELTEDDVFGLVTFNNRGNVIIPCDYANEENRSVWKCLMEDDELFKCKGRTNMERGINAAVDELDRIRQDENLRNSSVIILGDGEVSSGAGFVNSGDPDDSGRAIRELRRAVETKLEESDELDVCINACLVGDSIESSLMREVTEKCGNSGQMRICSRASSKVVNSTSFMYSLIQNARHTIQTDQRKIITITALDGVTITPKAPFSKAGADAGTLGRGPLICKEIERGRVYEVHVARQNEETTSKFNFSASLDEIESDTDAFKVAKVNCNVWPQNRPPHLITVKRHFHSTPQPRPSIVAQSVACEKKHEVVRYLENPKDAEAANQFRQILNVLDTALHDLKSIREEFESDEDPDIEHYGTLVSESLRSFASTLRIELPTEKSKAFDPRFVDKLTTERYYLLKNQMKEELDKVAELQRVQGFEGLSTSNEASAYQHALMEELDRLFYADTHPDADSEDFASENDGSDGSDGGDDNDDDGGGESNDDSGKRDNK</sequence>
<dbReference type="SUPFAM" id="SSF53300">
    <property type="entry name" value="vWA-like"/>
    <property type="match status" value="1"/>
</dbReference>
<dbReference type="EMBL" id="BEYU01000080">
    <property type="protein sequence ID" value="GBG30635.1"/>
    <property type="molecule type" value="Genomic_DNA"/>
</dbReference>
<dbReference type="Pfam" id="PF13519">
    <property type="entry name" value="VWA_2"/>
    <property type="match status" value="1"/>
</dbReference>
<feature type="region of interest" description="Disordered" evidence="1">
    <location>
        <begin position="533"/>
        <end position="578"/>
    </location>
</feature>
<dbReference type="InterPro" id="IPR036465">
    <property type="entry name" value="vWFA_dom_sf"/>
</dbReference>
<dbReference type="SMART" id="SM00327">
    <property type="entry name" value="VWA"/>
    <property type="match status" value="1"/>
</dbReference>
<evidence type="ECO:0000259" key="2">
    <source>
        <dbReference type="PROSITE" id="PS50234"/>
    </source>
</evidence>